<dbReference type="HAMAP" id="MF_02003">
    <property type="entry name" value="Ile_tRNA_synth_type2"/>
    <property type="match status" value="1"/>
</dbReference>
<proteinExistence type="inferred from homology"/>
<dbReference type="SUPFAM" id="SSF52374">
    <property type="entry name" value="Nucleotidylyl transferase"/>
    <property type="match status" value="1"/>
</dbReference>
<evidence type="ECO:0000256" key="8">
    <source>
        <dbReference type="ARBA" id="ARBA00022741"/>
    </source>
</evidence>
<comment type="subunit">
    <text evidence="4 15">Monomer.</text>
</comment>
<feature type="short sequence motif" description="'HIGH' region" evidence="15">
    <location>
        <begin position="48"/>
        <end position="58"/>
    </location>
</feature>
<dbReference type="SUPFAM" id="SSF50677">
    <property type="entry name" value="ValRS/IleRS/LeuRS editing domain"/>
    <property type="match status" value="1"/>
</dbReference>
<dbReference type="InterPro" id="IPR002301">
    <property type="entry name" value="Ile-tRNA-ligase"/>
</dbReference>
<evidence type="ECO:0000256" key="15">
    <source>
        <dbReference type="HAMAP-Rule" id="MF_02003"/>
    </source>
</evidence>
<dbReference type="InterPro" id="IPR013155">
    <property type="entry name" value="M/V/L/I-tRNA-synth_anticd-bd"/>
</dbReference>
<evidence type="ECO:0000313" key="19">
    <source>
        <dbReference type="Proteomes" id="UP000249873"/>
    </source>
</evidence>
<gene>
    <name evidence="15" type="primary">ileS</name>
    <name evidence="18" type="ORF">DJ013_06975</name>
</gene>
<dbReference type="Pfam" id="PF00133">
    <property type="entry name" value="tRNA-synt_1"/>
    <property type="match status" value="1"/>
</dbReference>
<dbReference type="InterPro" id="IPR033709">
    <property type="entry name" value="Anticodon_Ile_ABEc"/>
</dbReference>
<evidence type="ECO:0000256" key="2">
    <source>
        <dbReference type="ARBA" id="ARBA00004496"/>
    </source>
</evidence>
<keyword evidence="5 15" id="KW-0963">Cytoplasm</keyword>
<keyword evidence="12 15" id="KW-0030">Aminoacyl-tRNA synthetase</keyword>
<evidence type="ECO:0000256" key="10">
    <source>
        <dbReference type="ARBA" id="ARBA00022840"/>
    </source>
</evidence>
<evidence type="ECO:0000256" key="11">
    <source>
        <dbReference type="ARBA" id="ARBA00022917"/>
    </source>
</evidence>
<keyword evidence="7 15" id="KW-0479">Metal-binding</keyword>
<dbReference type="SUPFAM" id="SSF47323">
    <property type="entry name" value="Anticodon-binding domain of a subclass of class I aminoacyl-tRNA synthetases"/>
    <property type="match status" value="2"/>
</dbReference>
<comment type="catalytic activity">
    <reaction evidence="14 15">
        <text>tRNA(Ile) + L-isoleucine + ATP = L-isoleucyl-tRNA(Ile) + AMP + diphosphate</text>
        <dbReference type="Rhea" id="RHEA:11060"/>
        <dbReference type="Rhea" id="RHEA-COMP:9666"/>
        <dbReference type="Rhea" id="RHEA-COMP:9695"/>
        <dbReference type="ChEBI" id="CHEBI:30616"/>
        <dbReference type="ChEBI" id="CHEBI:33019"/>
        <dbReference type="ChEBI" id="CHEBI:58045"/>
        <dbReference type="ChEBI" id="CHEBI:78442"/>
        <dbReference type="ChEBI" id="CHEBI:78528"/>
        <dbReference type="ChEBI" id="CHEBI:456215"/>
        <dbReference type="EC" id="6.1.1.5"/>
    </reaction>
</comment>
<dbReference type="EMBL" id="CP029480">
    <property type="protein sequence ID" value="AWV97923.1"/>
    <property type="molecule type" value="Genomic_DNA"/>
</dbReference>
<comment type="function">
    <text evidence="13 15">Catalyzes the attachment of isoleucine to tRNA(Ile). As IleRS can inadvertently accommodate and process structurally similar amino acids such as valine, to avoid such errors it has two additional distinct tRNA(Ile)-dependent editing activities. One activity is designated as 'pretransfer' editing and involves the hydrolysis of activated Val-AMP. The other activity is designated 'posttransfer' editing and involves deacylation of mischarged Val-tRNA(Ile).</text>
</comment>
<dbReference type="EC" id="6.1.1.5" evidence="15"/>
<dbReference type="InterPro" id="IPR009080">
    <property type="entry name" value="tRNAsynth_Ia_anticodon-bd"/>
</dbReference>
<dbReference type="InterPro" id="IPR002300">
    <property type="entry name" value="aa-tRNA-synth_Ia"/>
</dbReference>
<dbReference type="PANTHER" id="PTHR42780">
    <property type="entry name" value="SOLEUCYL-TRNA SYNTHETASE"/>
    <property type="match status" value="1"/>
</dbReference>
<comment type="similarity">
    <text evidence="3 15">Belongs to the class-I aminoacyl-tRNA synthetase family. IleS type 2 subfamily.</text>
</comment>
<evidence type="ECO:0000256" key="5">
    <source>
        <dbReference type="ARBA" id="ARBA00022490"/>
    </source>
</evidence>
<feature type="domain" description="Methionyl/Valyl/Leucyl/Isoleucyl-tRNA synthetase anticodon-binding" evidence="17">
    <location>
        <begin position="767"/>
        <end position="916"/>
    </location>
</feature>
<evidence type="ECO:0000256" key="13">
    <source>
        <dbReference type="ARBA" id="ARBA00025217"/>
    </source>
</evidence>
<comment type="subcellular location">
    <subcellularLocation>
        <location evidence="2 15">Cytoplasm</location>
    </subcellularLocation>
</comment>
<keyword evidence="9 15" id="KW-0862">Zinc</keyword>
<name>A0A2Z4GAG9_9BACT</name>
<evidence type="ECO:0000256" key="1">
    <source>
        <dbReference type="ARBA" id="ARBA00001947"/>
    </source>
</evidence>
<organism evidence="18 19">
    <name type="scientific">Arcticibacterium luteifluviistationis</name>
    <dbReference type="NCBI Taxonomy" id="1784714"/>
    <lineage>
        <taxon>Bacteria</taxon>
        <taxon>Pseudomonadati</taxon>
        <taxon>Bacteroidota</taxon>
        <taxon>Cytophagia</taxon>
        <taxon>Cytophagales</taxon>
        <taxon>Leadbetterellaceae</taxon>
        <taxon>Arcticibacterium</taxon>
    </lineage>
</organism>
<keyword evidence="19" id="KW-1185">Reference proteome</keyword>
<dbReference type="Proteomes" id="UP000249873">
    <property type="component" value="Chromosome"/>
</dbReference>
<protein>
    <recommendedName>
        <fullName evidence="15">Isoleucine--tRNA ligase</fullName>
        <ecNumber evidence="15">6.1.1.5</ecNumber>
    </recommendedName>
    <alternativeName>
        <fullName evidence="15">Isoleucyl-tRNA synthetase</fullName>
        <shortName evidence="15">IleRS</shortName>
    </alternativeName>
</protein>
<dbReference type="InterPro" id="IPR009008">
    <property type="entry name" value="Val/Leu/Ile-tRNA-synth_edit"/>
</dbReference>
<comment type="cofactor">
    <cofactor evidence="1 15">
        <name>Zn(2+)</name>
        <dbReference type="ChEBI" id="CHEBI:29105"/>
    </cofactor>
</comment>
<keyword evidence="6 15" id="KW-0436">Ligase</keyword>
<dbReference type="KEGG" id="als:DJ013_06975"/>
<dbReference type="AlphaFoldDB" id="A0A2Z4GAG9"/>
<dbReference type="NCBIfam" id="TIGR00392">
    <property type="entry name" value="ileS"/>
    <property type="match status" value="1"/>
</dbReference>
<keyword evidence="8 15" id="KW-0547">Nucleotide-binding</keyword>
<evidence type="ECO:0000256" key="4">
    <source>
        <dbReference type="ARBA" id="ARBA00011245"/>
    </source>
</evidence>
<reference evidence="18 19" key="1">
    <citation type="submission" date="2018-05" db="EMBL/GenBank/DDBJ databases">
        <title>Complete genome sequence of Arcticibacterium luteifluviistationis SM1504T, a cytophagaceae bacterium isolated from Arctic surface seawater.</title>
        <authorList>
            <person name="Li Y."/>
            <person name="Qin Q.-L."/>
        </authorList>
    </citation>
    <scope>NUCLEOTIDE SEQUENCE [LARGE SCALE GENOMIC DNA]</scope>
    <source>
        <strain evidence="18 19">SM1504</strain>
    </source>
</reference>
<dbReference type="GO" id="GO:0005524">
    <property type="term" value="F:ATP binding"/>
    <property type="evidence" value="ECO:0007669"/>
    <property type="project" value="UniProtKB-UniRule"/>
</dbReference>
<comment type="domain">
    <text evidence="15">IleRS has two distinct active sites: one for aminoacylation and one for editing. The misactivated valine is translocated from the active site to the editing site, which sterically excludes the correctly activated isoleucine. The single editing site contains two valyl binding pockets, one specific for each substrate (Val-AMP or Val-tRNA(Ile)).</text>
</comment>
<feature type="short sequence motif" description="'KMSKS' region" evidence="15">
    <location>
        <begin position="681"/>
        <end position="685"/>
    </location>
</feature>
<dbReference type="PRINTS" id="PR00984">
    <property type="entry name" value="TRNASYNTHILE"/>
</dbReference>
<dbReference type="GO" id="GO:0004822">
    <property type="term" value="F:isoleucine-tRNA ligase activity"/>
    <property type="evidence" value="ECO:0007669"/>
    <property type="project" value="UniProtKB-UniRule"/>
</dbReference>
<dbReference type="GO" id="GO:0000049">
    <property type="term" value="F:tRNA binding"/>
    <property type="evidence" value="ECO:0007669"/>
    <property type="project" value="InterPro"/>
</dbReference>
<feature type="domain" description="Aminoacyl-tRNA synthetase class Ia" evidence="16">
    <location>
        <begin position="18"/>
        <end position="718"/>
    </location>
</feature>
<dbReference type="Gene3D" id="1.10.730.10">
    <property type="entry name" value="Isoleucyl-tRNA Synthetase, Domain 1"/>
    <property type="match status" value="1"/>
</dbReference>
<sequence length="1126" mass="128199">MKYPEYKSVNYADVADEVLAFWKSENVFKKSIEEREGNKTFTFYEGPPSANGTPGIHHVMARTIKDIFCRYQTLKGFQVNRKGGWDTHGLPVELQVEKELGITKEDIGKKISVAEYNQKCREAVMRFTGIWQDMTDKMGYWVDMDDPYITYKNEYIESVWSLLKKLYDKDLLYKGYTIQPYSPAAGTGLSSHEINQPGCYRDVKDTSMTAQFKLKKDEKSAFVFDAAGNEEVFVLAWTTTPWTLPSNTALTVGKNIEYALVKTFNPYTFLPVNLILAKNLVGKNFSEKGKDGDFDGFEASNKKVIPWTVEAVFKGSEIEGLNYEQLLPYVQPNGDAFKIIIGDFVTTEDGTGVVHTAPTFGADDFKVAQQNGIGAIMVQDETGKDMPLVDRKGRFVKEVTDFALEYVKAEYYTEAELEEQKKKQGRDKYLSVDERISIKLKEENRAFNVQRYEHSYPHCWRTDKPILYYPLDSWFVKTTAVKDKLVELNKQINWKPESTGSGRFGNWLENLVDWNLSRSRFWGTPLPIWKNDDDELICIGSQKELENEIIKAQESSALSTEQKAQNDIFLALLKEGKEDLHRPYVDDVYLISDSGKVLFREPDLIDVWFDSGAMPYAQWHYPFENEGTFDKSFPADFISEGVDQTRGWFFTLHAISGMLFDSVAFKNVVSTGLVLDAKGNKMSKRLGNAVDPFETLKNYGADPTRWYMITNAQPWDNLKFNLDGITEARNKFFGTLTNTYNFFALYANLDNYNFTGEIDLSKATELDKWVLSKLQTLIKDVDEAYETYEPTKAGRAIQNFVTDQLSNWYVRLGRRRFWKGELSEDKKLAYETLGVCLKTVAQLMSPIAPFYSDWLYKNLKCENDKVSVHLSDFPVPNTDWIDENLQESMDYAQRLSSLVHGLRKGNQLKVRQPLAKILIPVLSEKVRTQITSVEDLIKTEVNIKAVEYLDDASGVLSKKVKPNFKTLGPKYGKEMKAVAGAISAMDAAAIKEIEANGKLTLPVGEIELSDVEILTEDLPGYLTAQDGNLTVALDVHISEELKHEGIARDFVNKIQNYRKDTGFEITDKINIKLQNNNEELATAIDAYAPYICEEVQALSLEVEESVTDTTEIEMEEYLLILNVSVA</sequence>
<evidence type="ECO:0000259" key="17">
    <source>
        <dbReference type="Pfam" id="PF08264"/>
    </source>
</evidence>
<dbReference type="GO" id="GO:0006428">
    <property type="term" value="P:isoleucyl-tRNA aminoacylation"/>
    <property type="evidence" value="ECO:0007669"/>
    <property type="project" value="UniProtKB-UniRule"/>
</dbReference>
<evidence type="ECO:0000313" key="18">
    <source>
        <dbReference type="EMBL" id="AWV97923.1"/>
    </source>
</evidence>
<dbReference type="RefSeq" id="WP_111371025.1">
    <property type="nucleotide sequence ID" value="NZ_CP029480.1"/>
</dbReference>
<dbReference type="Pfam" id="PF08264">
    <property type="entry name" value="Anticodon_1"/>
    <property type="match status" value="1"/>
</dbReference>
<evidence type="ECO:0000259" key="16">
    <source>
        <dbReference type="Pfam" id="PF00133"/>
    </source>
</evidence>
<dbReference type="GO" id="GO:0008270">
    <property type="term" value="F:zinc ion binding"/>
    <property type="evidence" value="ECO:0007669"/>
    <property type="project" value="UniProtKB-UniRule"/>
</dbReference>
<dbReference type="Gene3D" id="3.40.50.620">
    <property type="entry name" value="HUPs"/>
    <property type="match status" value="2"/>
</dbReference>
<dbReference type="FunFam" id="3.40.50.620:FF:000063">
    <property type="entry name" value="Isoleucine--tRNA ligase"/>
    <property type="match status" value="1"/>
</dbReference>
<evidence type="ECO:0000256" key="12">
    <source>
        <dbReference type="ARBA" id="ARBA00023146"/>
    </source>
</evidence>
<dbReference type="PANTHER" id="PTHR42780:SF1">
    <property type="entry name" value="ISOLEUCINE--TRNA LIGASE, CYTOPLASMIC"/>
    <property type="match status" value="1"/>
</dbReference>
<dbReference type="OrthoDB" id="9810365at2"/>
<evidence type="ECO:0000256" key="6">
    <source>
        <dbReference type="ARBA" id="ARBA00022598"/>
    </source>
</evidence>
<evidence type="ECO:0000256" key="9">
    <source>
        <dbReference type="ARBA" id="ARBA00022833"/>
    </source>
</evidence>
<dbReference type="GO" id="GO:0005737">
    <property type="term" value="C:cytoplasm"/>
    <property type="evidence" value="ECO:0007669"/>
    <property type="project" value="UniProtKB-SubCell"/>
</dbReference>
<evidence type="ECO:0000256" key="3">
    <source>
        <dbReference type="ARBA" id="ARBA00007078"/>
    </source>
</evidence>
<feature type="binding site" evidence="15">
    <location>
        <position position="684"/>
    </location>
    <ligand>
        <name>ATP</name>
        <dbReference type="ChEBI" id="CHEBI:30616"/>
    </ligand>
</feature>
<dbReference type="CDD" id="cd07961">
    <property type="entry name" value="Anticodon_Ia_Ile_ABEc"/>
    <property type="match status" value="1"/>
</dbReference>
<accession>A0A2Z4GAG9</accession>
<dbReference type="InterPro" id="IPR023586">
    <property type="entry name" value="Ile-tRNA-ligase_type2"/>
</dbReference>
<evidence type="ECO:0000256" key="14">
    <source>
        <dbReference type="ARBA" id="ARBA00048359"/>
    </source>
</evidence>
<keyword evidence="10 15" id="KW-0067">ATP-binding</keyword>
<evidence type="ECO:0000256" key="7">
    <source>
        <dbReference type="ARBA" id="ARBA00022723"/>
    </source>
</evidence>
<dbReference type="Pfam" id="PF19302">
    <property type="entry name" value="DUF5915"/>
    <property type="match status" value="1"/>
</dbReference>
<dbReference type="CDD" id="cd00818">
    <property type="entry name" value="IleRS_core"/>
    <property type="match status" value="1"/>
</dbReference>
<dbReference type="GO" id="GO:0002161">
    <property type="term" value="F:aminoacyl-tRNA deacylase activity"/>
    <property type="evidence" value="ECO:0007669"/>
    <property type="project" value="InterPro"/>
</dbReference>
<keyword evidence="11 15" id="KW-0648">Protein biosynthesis</keyword>
<dbReference type="InterPro" id="IPR014729">
    <property type="entry name" value="Rossmann-like_a/b/a_fold"/>
</dbReference>